<gene>
    <name evidence="2" type="ORF">MUN53_07155</name>
</gene>
<evidence type="ECO:0000313" key="3">
    <source>
        <dbReference type="Proteomes" id="UP001165444"/>
    </source>
</evidence>
<proteinExistence type="predicted"/>
<dbReference type="NCBIfam" id="TIGR00199">
    <property type="entry name" value="PncC_domain"/>
    <property type="match status" value="1"/>
</dbReference>
<comment type="caution">
    <text evidence="2">The sequence shown here is derived from an EMBL/GenBank/DDBJ whole genome shotgun (WGS) entry which is preliminary data.</text>
</comment>
<accession>A0ABT0C038</accession>
<sequence>MIVEELAILLQKHQLSMGTAESCTGGKIAHKITSQAGSSAYFKGGIVSYCNEVKQQVLGVSAADLEKFGAVSRPVVEQMALGAIRVLNCDCAVATSGIAGPGGAVPGKPVGTVWIAAAYKNQVVADCHHFPFDRSGNIEAAAETALVKLLGLLEENGIK</sequence>
<organism evidence="2 3">
    <name type="scientific">Parabacteroides faecalis</name>
    <dbReference type="NCBI Taxonomy" id="2924040"/>
    <lineage>
        <taxon>Bacteria</taxon>
        <taxon>Pseudomonadati</taxon>
        <taxon>Bacteroidota</taxon>
        <taxon>Bacteroidia</taxon>
        <taxon>Bacteroidales</taxon>
        <taxon>Tannerellaceae</taxon>
        <taxon>Parabacteroides</taxon>
    </lineage>
</organism>
<feature type="domain" description="CinA C-terminal" evidence="1">
    <location>
        <begin position="3"/>
        <end position="150"/>
    </location>
</feature>
<dbReference type="SUPFAM" id="SSF142433">
    <property type="entry name" value="CinA-like"/>
    <property type="match status" value="1"/>
</dbReference>
<keyword evidence="3" id="KW-1185">Reference proteome</keyword>
<dbReference type="InterPro" id="IPR008136">
    <property type="entry name" value="CinA_C"/>
</dbReference>
<dbReference type="Gene3D" id="3.90.950.20">
    <property type="entry name" value="CinA-like"/>
    <property type="match status" value="1"/>
</dbReference>
<protein>
    <submittedName>
        <fullName evidence="2">CinA family protein</fullName>
    </submittedName>
</protein>
<dbReference type="InterPro" id="IPR036653">
    <property type="entry name" value="CinA-like_C"/>
</dbReference>
<dbReference type="RefSeq" id="WP_243324324.1">
    <property type="nucleotide sequence ID" value="NZ_JAKZMM010000014.1"/>
</dbReference>
<name>A0ABT0C038_9BACT</name>
<reference evidence="2 3" key="1">
    <citation type="submission" date="2022-03" db="EMBL/GenBank/DDBJ databases">
        <title>Parabacteroides sp. nov. isolated from swine feces.</title>
        <authorList>
            <person name="Bak J.E."/>
        </authorList>
    </citation>
    <scope>NUCLEOTIDE SEQUENCE [LARGE SCALE GENOMIC DNA]</scope>
    <source>
        <strain evidence="2 3">AGMB00274</strain>
    </source>
</reference>
<evidence type="ECO:0000313" key="2">
    <source>
        <dbReference type="EMBL" id="MCJ2380389.1"/>
    </source>
</evidence>
<evidence type="ECO:0000259" key="1">
    <source>
        <dbReference type="Pfam" id="PF02464"/>
    </source>
</evidence>
<dbReference type="Pfam" id="PF02464">
    <property type="entry name" value="CinA"/>
    <property type="match status" value="1"/>
</dbReference>
<dbReference type="Proteomes" id="UP001165444">
    <property type="component" value="Unassembled WGS sequence"/>
</dbReference>
<dbReference type="EMBL" id="JAKZMM010000014">
    <property type="protein sequence ID" value="MCJ2380389.1"/>
    <property type="molecule type" value="Genomic_DNA"/>
</dbReference>